<keyword evidence="2 6" id="KW-0812">Transmembrane</keyword>
<dbReference type="Pfam" id="PF23262">
    <property type="entry name" value="NFD4_C"/>
    <property type="match status" value="1"/>
</dbReference>
<feature type="domain" description="NFD4 C-terminal" evidence="8">
    <location>
        <begin position="362"/>
        <end position="521"/>
    </location>
</feature>
<proteinExistence type="predicted"/>
<protein>
    <submittedName>
        <fullName evidence="9">Uncharacterized protein</fullName>
    </submittedName>
</protein>
<dbReference type="STRING" id="105231.A0A1Y1IEL1"/>
<dbReference type="OMA" id="DGAICFF"/>
<keyword evidence="3 6" id="KW-1133">Transmembrane helix</keyword>
<feature type="region of interest" description="Disordered" evidence="5">
    <location>
        <begin position="293"/>
        <end position="354"/>
    </location>
</feature>
<evidence type="ECO:0000259" key="8">
    <source>
        <dbReference type="Pfam" id="PF23262"/>
    </source>
</evidence>
<evidence type="ECO:0000313" key="10">
    <source>
        <dbReference type="Proteomes" id="UP000054558"/>
    </source>
</evidence>
<dbReference type="InterPro" id="IPR056555">
    <property type="entry name" value="NFD4_C"/>
</dbReference>
<evidence type="ECO:0000256" key="2">
    <source>
        <dbReference type="ARBA" id="ARBA00022692"/>
    </source>
</evidence>
<evidence type="ECO:0000256" key="3">
    <source>
        <dbReference type="ARBA" id="ARBA00022989"/>
    </source>
</evidence>
<evidence type="ECO:0000256" key="6">
    <source>
        <dbReference type="SAM" id="Phobius"/>
    </source>
</evidence>
<accession>A0A1Y1IEL1</accession>
<dbReference type="Pfam" id="PF06813">
    <property type="entry name" value="Nodulin-like"/>
    <property type="match status" value="1"/>
</dbReference>
<evidence type="ECO:0000313" key="9">
    <source>
        <dbReference type="EMBL" id="GAQ87521.1"/>
    </source>
</evidence>
<feature type="transmembrane region" description="Helical" evidence="6">
    <location>
        <begin position="107"/>
        <end position="133"/>
    </location>
</feature>
<dbReference type="InterPro" id="IPR036259">
    <property type="entry name" value="MFS_trans_sf"/>
</dbReference>
<reference evidence="9 10" key="1">
    <citation type="journal article" date="2014" name="Nat. Commun.">
        <title>Klebsormidium flaccidum genome reveals primary factors for plant terrestrial adaptation.</title>
        <authorList>
            <person name="Hori K."/>
            <person name="Maruyama F."/>
            <person name="Fujisawa T."/>
            <person name="Togashi T."/>
            <person name="Yamamoto N."/>
            <person name="Seo M."/>
            <person name="Sato S."/>
            <person name="Yamada T."/>
            <person name="Mori H."/>
            <person name="Tajima N."/>
            <person name="Moriyama T."/>
            <person name="Ikeuchi M."/>
            <person name="Watanabe M."/>
            <person name="Wada H."/>
            <person name="Kobayashi K."/>
            <person name="Saito M."/>
            <person name="Masuda T."/>
            <person name="Sasaki-Sekimoto Y."/>
            <person name="Mashiguchi K."/>
            <person name="Awai K."/>
            <person name="Shimojima M."/>
            <person name="Masuda S."/>
            <person name="Iwai M."/>
            <person name="Nobusawa T."/>
            <person name="Narise T."/>
            <person name="Kondo S."/>
            <person name="Saito H."/>
            <person name="Sato R."/>
            <person name="Murakawa M."/>
            <person name="Ihara Y."/>
            <person name="Oshima-Yamada Y."/>
            <person name="Ohtaka K."/>
            <person name="Satoh M."/>
            <person name="Sonobe K."/>
            <person name="Ishii M."/>
            <person name="Ohtani R."/>
            <person name="Kanamori-Sato M."/>
            <person name="Honoki R."/>
            <person name="Miyazaki D."/>
            <person name="Mochizuki H."/>
            <person name="Umetsu J."/>
            <person name="Higashi K."/>
            <person name="Shibata D."/>
            <person name="Kamiya Y."/>
            <person name="Sato N."/>
            <person name="Nakamura Y."/>
            <person name="Tabata S."/>
            <person name="Ida S."/>
            <person name="Kurokawa K."/>
            <person name="Ohta H."/>
        </authorList>
    </citation>
    <scope>NUCLEOTIDE SEQUENCE [LARGE SCALE GENOMIC DNA]</scope>
    <source>
        <strain evidence="9 10">NIES-2285</strain>
    </source>
</reference>
<evidence type="ECO:0000256" key="5">
    <source>
        <dbReference type="SAM" id="MobiDB-lite"/>
    </source>
</evidence>
<feature type="domain" description="Nodulin-like" evidence="7">
    <location>
        <begin position="9"/>
        <end position="258"/>
    </location>
</feature>
<keyword evidence="10" id="KW-1185">Reference proteome</keyword>
<dbReference type="Gene3D" id="1.20.1250.20">
    <property type="entry name" value="MFS general substrate transporter like domains"/>
    <property type="match status" value="1"/>
</dbReference>
<dbReference type="PANTHER" id="PTHR21576">
    <property type="entry name" value="UNCHARACTERIZED NODULIN-LIKE PROTEIN"/>
    <property type="match status" value="1"/>
</dbReference>
<dbReference type="SUPFAM" id="SSF103473">
    <property type="entry name" value="MFS general substrate transporter"/>
    <property type="match status" value="1"/>
</dbReference>
<evidence type="ECO:0000259" key="7">
    <source>
        <dbReference type="Pfam" id="PF06813"/>
    </source>
</evidence>
<feature type="transmembrane region" description="Helical" evidence="6">
    <location>
        <begin position="73"/>
        <end position="95"/>
    </location>
</feature>
<dbReference type="EMBL" id="DF237307">
    <property type="protein sequence ID" value="GAQ87521.1"/>
    <property type="molecule type" value="Genomic_DNA"/>
</dbReference>
<name>A0A1Y1IEL1_KLENI</name>
<sequence>MAGAGLASKWGLLVACMWIQSCGGNSYNFAIYSAAIKDKLRYDQTRLDTLAVAKDVGGNVGILSGVLCDVLPAWALLLIGATQNLAGYLGLWLAVTAKIPEPPLWGTSILICLGTNGATFFNTAVLVTCLRTFPHNRGMVLGLLKGFIGLSGAIFTQLYLVLYSPDQVSFLLLIAVLPAVVAVLLSPLVREQPPAGDEDSEPAQETSTLLALYGASLLLAALLLAAMLARELLPGSMRLSAGLTAGILGLLFAPALVSLRAWLRRQEANEPEAQNLLEDGTGHTAAGQRNTEGVHAQLMPGPWDSRSVVETNDRRGGLRSTEPHAAARSTEAESAEGGAQVRESTRPARGSDHTLGQAVQGADFWLLCTSQIIGAGCGLTAINNLAQVGAALGQARSVGVLVGLVNVWSFLGRIAGGAVSEYYVRERGAPRPLFLLFVQAAMAAGHLSFAAAVPGGLHVGSVLAGVTYGGQWALMAATASELFGLAHFGTLYNVLAMGSPASTYLLSARLAGWIYDKEARRQRRAAWPAESSGSCTLSRKLVSTATTPFMLAVEGKPDESWGLHGGRPKRQARASRAGAWASAVAAEPGSRGGRAPALRPDCPPTCSGAHCFRLTFLILAGVCALGSVVNGWLALRTRSFYRERRQEGLRKEETRQRHLNAG</sequence>
<dbReference type="OrthoDB" id="410267at2759"/>
<dbReference type="PANTHER" id="PTHR21576:SF22">
    <property type="entry name" value="F25A4.25 PROTEIN"/>
    <property type="match status" value="1"/>
</dbReference>
<feature type="transmembrane region" description="Helical" evidence="6">
    <location>
        <begin position="614"/>
        <end position="635"/>
    </location>
</feature>
<dbReference type="CDD" id="cd17354">
    <property type="entry name" value="MFS_Mch1p_like"/>
    <property type="match status" value="1"/>
</dbReference>
<comment type="subcellular location">
    <subcellularLocation>
        <location evidence="1">Membrane</location>
        <topology evidence="1">Multi-pass membrane protein</topology>
    </subcellularLocation>
</comment>
<organism evidence="9 10">
    <name type="scientific">Klebsormidium nitens</name>
    <name type="common">Green alga</name>
    <name type="synonym">Ulothrix nitens</name>
    <dbReference type="NCBI Taxonomy" id="105231"/>
    <lineage>
        <taxon>Eukaryota</taxon>
        <taxon>Viridiplantae</taxon>
        <taxon>Streptophyta</taxon>
        <taxon>Klebsormidiophyceae</taxon>
        <taxon>Klebsormidiales</taxon>
        <taxon>Klebsormidiaceae</taxon>
        <taxon>Klebsormidium</taxon>
    </lineage>
</organism>
<feature type="compositionally biased region" description="Basic and acidic residues" evidence="5">
    <location>
        <begin position="343"/>
        <end position="352"/>
    </location>
</feature>
<keyword evidence="4 6" id="KW-0472">Membrane</keyword>
<feature type="transmembrane region" description="Helical" evidence="6">
    <location>
        <begin position="241"/>
        <end position="263"/>
    </location>
</feature>
<dbReference type="InterPro" id="IPR010658">
    <property type="entry name" value="Nodulin-like"/>
</dbReference>
<gene>
    <name evidence="9" type="ORF">KFL_003580140</name>
</gene>
<feature type="transmembrane region" description="Helical" evidence="6">
    <location>
        <begin position="170"/>
        <end position="189"/>
    </location>
</feature>
<evidence type="ECO:0000256" key="4">
    <source>
        <dbReference type="ARBA" id="ARBA00023136"/>
    </source>
</evidence>
<dbReference type="AlphaFoldDB" id="A0A1Y1IEL1"/>
<dbReference type="Proteomes" id="UP000054558">
    <property type="component" value="Unassembled WGS sequence"/>
</dbReference>
<feature type="transmembrane region" description="Helical" evidence="6">
    <location>
        <begin position="139"/>
        <end position="163"/>
    </location>
</feature>
<feature type="transmembrane region" description="Helical" evidence="6">
    <location>
        <begin position="209"/>
        <end position="229"/>
    </location>
</feature>
<evidence type="ECO:0000256" key="1">
    <source>
        <dbReference type="ARBA" id="ARBA00004141"/>
    </source>
</evidence>
<dbReference type="GO" id="GO:0016020">
    <property type="term" value="C:membrane"/>
    <property type="evidence" value="ECO:0000318"/>
    <property type="project" value="GO_Central"/>
</dbReference>